<dbReference type="Gene3D" id="3.40.50.11260">
    <property type="match status" value="1"/>
</dbReference>
<dbReference type="InterPro" id="IPR020568">
    <property type="entry name" value="Ribosomal_Su5_D2-typ_SF"/>
</dbReference>
<protein>
    <submittedName>
        <fullName evidence="12">Uncharacterized protein</fullName>
    </submittedName>
</protein>
<dbReference type="Gene3D" id="4.10.280.10">
    <property type="entry name" value="Helix-loop-helix DNA-binding domain"/>
    <property type="match status" value="1"/>
</dbReference>
<dbReference type="OrthoDB" id="28737at2759"/>
<proteinExistence type="inferred from homology"/>
<organism evidence="12 14">
    <name type="scientific">Didymodactylos carnosus</name>
    <dbReference type="NCBI Taxonomy" id="1234261"/>
    <lineage>
        <taxon>Eukaryota</taxon>
        <taxon>Metazoa</taxon>
        <taxon>Spiralia</taxon>
        <taxon>Gnathifera</taxon>
        <taxon>Rotifera</taxon>
        <taxon>Eurotatoria</taxon>
        <taxon>Bdelloidea</taxon>
        <taxon>Philodinida</taxon>
        <taxon>Philodinidae</taxon>
        <taxon>Didymodactylos</taxon>
    </lineage>
</organism>
<dbReference type="HAMAP" id="MF_00505">
    <property type="entry name" value="HSP90"/>
    <property type="match status" value="1"/>
</dbReference>
<dbReference type="GO" id="GO:0051082">
    <property type="term" value="F:unfolded protein binding"/>
    <property type="evidence" value="ECO:0007669"/>
    <property type="project" value="InterPro"/>
</dbReference>
<dbReference type="PRINTS" id="PR00775">
    <property type="entry name" value="HEATSHOCK90"/>
</dbReference>
<dbReference type="PROSITE" id="PS51381">
    <property type="entry name" value="C2_B9"/>
    <property type="match status" value="1"/>
</dbReference>
<evidence type="ECO:0000313" key="14">
    <source>
        <dbReference type="Proteomes" id="UP000663829"/>
    </source>
</evidence>
<keyword evidence="14" id="KW-1185">Reference proteome</keyword>
<evidence type="ECO:0000256" key="2">
    <source>
        <dbReference type="ARBA" id="ARBA00008239"/>
    </source>
</evidence>
<evidence type="ECO:0000256" key="7">
    <source>
        <dbReference type="ARBA" id="ARBA00023016"/>
    </source>
</evidence>
<dbReference type="GO" id="GO:0005524">
    <property type="term" value="F:ATP binding"/>
    <property type="evidence" value="ECO:0007669"/>
    <property type="project" value="UniProtKB-KW"/>
</dbReference>
<dbReference type="FunFam" id="3.30.565.10:FF:000009">
    <property type="entry name" value="Molecular chaperone HtpG"/>
    <property type="match status" value="1"/>
</dbReference>
<reference evidence="12" key="1">
    <citation type="submission" date="2021-02" db="EMBL/GenBank/DDBJ databases">
        <authorList>
            <person name="Nowell W R."/>
        </authorList>
    </citation>
    <scope>NUCLEOTIDE SEQUENCE</scope>
</reference>
<keyword evidence="8" id="KW-0143">Chaperone</keyword>
<dbReference type="EMBL" id="CAJNOQ010003261">
    <property type="protein sequence ID" value="CAF1003449.1"/>
    <property type="molecule type" value="Genomic_DNA"/>
</dbReference>
<keyword evidence="9" id="KW-0206">Cytoskeleton</keyword>
<keyword evidence="4" id="KW-0547">Nucleotide-binding</keyword>
<evidence type="ECO:0000313" key="13">
    <source>
        <dbReference type="EMBL" id="CAF3774851.1"/>
    </source>
</evidence>
<evidence type="ECO:0000256" key="5">
    <source>
        <dbReference type="ARBA" id="ARBA00022794"/>
    </source>
</evidence>
<dbReference type="GO" id="GO:0140662">
    <property type="term" value="F:ATP-dependent protein folding chaperone"/>
    <property type="evidence" value="ECO:0007669"/>
    <property type="project" value="InterPro"/>
</dbReference>
<dbReference type="SUPFAM" id="SSF47459">
    <property type="entry name" value="HLH, helix-loop-helix DNA-binding domain"/>
    <property type="match status" value="1"/>
</dbReference>
<evidence type="ECO:0000256" key="10">
    <source>
        <dbReference type="ARBA" id="ARBA00023273"/>
    </source>
</evidence>
<evidence type="ECO:0000256" key="11">
    <source>
        <dbReference type="SAM" id="MobiDB-lite"/>
    </source>
</evidence>
<keyword evidence="6" id="KW-0067">ATP-binding</keyword>
<dbReference type="Gene3D" id="3.30.230.80">
    <property type="match status" value="1"/>
</dbReference>
<dbReference type="InterPro" id="IPR020575">
    <property type="entry name" value="Hsp90_N"/>
</dbReference>
<dbReference type="SUPFAM" id="SSF110942">
    <property type="entry name" value="HSP90 C-terminal domain"/>
    <property type="match status" value="1"/>
</dbReference>
<dbReference type="GO" id="GO:0005929">
    <property type="term" value="C:cilium"/>
    <property type="evidence" value="ECO:0007669"/>
    <property type="project" value="UniProtKB-ARBA"/>
</dbReference>
<dbReference type="InterPro" id="IPR037196">
    <property type="entry name" value="HSP90_C"/>
</dbReference>
<dbReference type="SUPFAM" id="SSF55874">
    <property type="entry name" value="ATPase domain of HSP90 chaperone/DNA topoisomerase II/histidine kinase"/>
    <property type="match status" value="1"/>
</dbReference>
<sequence>MSTSPILNRKQLHSSSTTDRMVEDKQELKEYFDKLANLVPTIPSHHESLSELQFIQYVMEYILELQQLLNNDTNTSSSVWSKTLNKLAATMKTSFPNISASSTFNTFISSSPTSSTSEYENNRLLLLNQLSNEDINRSPLSSINIENYHNQSPIKYFELWPILLRMILVAVILERVTSSALLPSLQRLKLEDEMAKLLLKDGRISDEKKPTNVDVAQALDLTKRSQYEEAVISWKQKMFSRYEFEYYGRERTDRSALETKYFEDIQKMKANRKMPQRIFTYIESDPLCNAKDLDYYMTDSLNEEPSHVALGINTVRKRRVLQSRFKITDQDYLPKTNLVNYKPNPDELRSNHYATLPHETMYIMADLSDNSDVPQLTNQYVLCTVEYYPNGTVVLKPDFNIGKVPYMIETGTVGNEVYQYYLEHSSTKINMDDLIKETRLLNEVSLRHQTYLMQMVGNEFDMPPPSILKLHIFGEIVSAKNFEYDDLYVYYCLDLPNNWYANPSMVFAGYTNTCTTTTVDKDDVAYYSHPFEFEVWYKPSPGSADHELPRMPKIYFQVASQDSWGRHRTEGYTYLDIQNTPGSYNETLLCWRPRGEHIFNELRRFFIGGSHELEDISYVAIPRQFQGEKDNKPLSRFGFRTISTGSLYVRYYVVYQSQTFAMERAKSSGAHVMNRYGFDSFLANINTVIAAFHQAKKRAVEKFSIAMFNGRLRTLISCNTFVKSIRILQYPNSYSSGISVLNRSDLTYLPRTFNKNFVRQQFDRYVSTAQQPNIETNKDKEQYEFQAETRQLLHIVAKSLYSDKEIFIRELISNANDALEKLRYIQLADSEVLKSQDDKMEIHIGVDDINRTITIKDTGIGMTKEELIQNLGTIARSGSKVFLDELKNEKGGLDEGKIIGQFGVGFYSIFMVSQAVEVVSRSYKPNEKAYRWTSDGFGTYQIEQIDDDIGRGTTIRCLLKDDCAEFSKDDTVKQIIKKYSNFVSAPIYLNDVRINVMKALWLEDAKAIKEDEHTEFYRFISGLHDKPRYTLQYKIDVPINVRALLYIPQYKPNIFDVTQDADIGISLYSRKVMIQPKANQLLPRWLRFVKGVVDSEDIPLNLSRELLQDSNLIRKIRMLLTQRIVRFLQTESTKDKTKYNEFYEDYKLFFKEGIVRTADQGEKEDIATLLRFESSREEEGLLISLDDYIKRMQTDQKHIYYLAAPSRDLAENSPYYEAIRQRGYEVLYVYESHDEVLLMQLGEFDKKKLKSVESELETETKKDDTIIVGDSRSLTQEEAAKLKEWLLKTFSSKIKNVKINTKLDQHPCIITTTEMGAVRHFLKSNLLQRGKQADMLIDNAMVTAGLVEDPRLVLTNLNKLLEKALEKY</sequence>
<name>A0A814GZF9_9BILA</name>
<keyword evidence="7" id="KW-0346">Stress response</keyword>
<dbReference type="InterPro" id="IPR001404">
    <property type="entry name" value="Hsp90_fam"/>
</dbReference>
<dbReference type="InterPro" id="IPR010796">
    <property type="entry name" value="C2_B9-type_dom"/>
</dbReference>
<dbReference type="Proteomes" id="UP000663829">
    <property type="component" value="Unassembled WGS sequence"/>
</dbReference>
<evidence type="ECO:0000313" key="12">
    <source>
        <dbReference type="EMBL" id="CAF1003449.1"/>
    </source>
</evidence>
<evidence type="ECO:0000256" key="3">
    <source>
        <dbReference type="ARBA" id="ARBA00022490"/>
    </source>
</evidence>
<dbReference type="Gene3D" id="3.30.565.10">
    <property type="entry name" value="Histidine kinase-like ATPase, C-terminal domain"/>
    <property type="match status" value="1"/>
</dbReference>
<dbReference type="EMBL" id="CAJOBC010003261">
    <property type="protein sequence ID" value="CAF3774851.1"/>
    <property type="molecule type" value="Genomic_DNA"/>
</dbReference>
<dbReference type="PANTHER" id="PTHR11528">
    <property type="entry name" value="HEAT SHOCK PROTEIN 90 FAMILY MEMBER"/>
    <property type="match status" value="1"/>
</dbReference>
<evidence type="ECO:0000256" key="4">
    <source>
        <dbReference type="ARBA" id="ARBA00022741"/>
    </source>
</evidence>
<dbReference type="GO" id="GO:0030030">
    <property type="term" value="P:cell projection organization"/>
    <property type="evidence" value="ECO:0007669"/>
    <property type="project" value="UniProtKB-KW"/>
</dbReference>
<dbReference type="InterPro" id="IPR036890">
    <property type="entry name" value="HATPase_C_sf"/>
</dbReference>
<feature type="region of interest" description="Disordered" evidence="11">
    <location>
        <begin position="1"/>
        <end position="20"/>
    </location>
</feature>
<keyword evidence="10" id="KW-0966">Cell projection</keyword>
<dbReference type="Gene3D" id="1.20.120.790">
    <property type="entry name" value="Heat shock protein 90, C-terminal domain"/>
    <property type="match status" value="1"/>
</dbReference>
<evidence type="ECO:0000256" key="6">
    <source>
        <dbReference type="ARBA" id="ARBA00022840"/>
    </source>
</evidence>
<keyword evidence="5" id="KW-0970">Cilium biogenesis/degradation</keyword>
<gene>
    <name evidence="12" type="ORF">GPM918_LOCUS13884</name>
    <name evidence="13" type="ORF">SRO942_LOCUS13884</name>
</gene>
<dbReference type="Pfam" id="PF00183">
    <property type="entry name" value="HSP90"/>
    <property type="match status" value="1"/>
</dbReference>
<dbReference type="CDD" id="cd16927">
    <property type="entry name" value="HATPase_Hsp90-like"/>
    <property type="match status" value="1"/>
</dbReference>
<keyword evidence="3" id="KW-0963">Cytoplasm</keyword>
<dbReference type="NCBIfam" id="NF003555">
    <property type="entry name" value="PRK05218.1"/>
    <property type="match status" value="1"/>
</dbReference>
<dbReference type="Proteomes" id="UP000681722">
    <property type="component" value="Unassembled WGS sequence"/>
</dbReference>
<comment type="similarity">
    <text evidence="2">Belongs to the heat shock protein 90 family.</text>
</comment>
<evidence type="ECO:0000256" key="8">
    <source>
        <dbReference type="ARBA" id="ARBA00023186"/>
    </source>
</evidence>
<dbReference type="FunFam" id="3.40.50.11260:FF:000004">
    <property type="entry name" value="Heat shock protein 75 mitochondrial"/>
    <property type="match status" value="1"/>
</dbReference>
<accession>A0A814GZF9</accession>
<comment type="caution">
    <text evidence="12">The sequence shown here is derived from an EMBL/GenBank/DDBJ whole genome shotgun (WGS) entry which is preliminary data.</text>
</comment>
<comment type="subcellular location">
    <subcellularLocation>
        <location evidence="1">Cytoplasm</location>
        <location evidence="1">Cytoskeleton</location>
        <location evidence="1">Cilium basal body</location>
    </subcellularLocation>
</comment>
<dbReference type="GO" id="GO:0046983">
    <property type="term" value="F:protein dimerization activity"/>
    <property type="evidence" value="ECO:0007669"/>
    <property type="project" value="InterPro"/>
</dbReference>
<dbReference type="FunFam" id="3.30.230.80:FF:000004">
    <property type="entry name" value="Heat shock protein 75 kDa"/>
    <property type="match status" value="1"/>
</dbReference>
<evidence type="ECO:0000256" key="1">
    <source>
        <dbReference type="ARBA" id="ARBA00004120"/>
    </source>
</evidence>
<dbReference type="SUPFAM" id="SSF54211">
    <property type="entry name" value="Ribosomal protein S5 domain 2-like"/>
    <property type="match status" value="1"/>
</dbReference>
<dbReference type="InterPro" id="IPR036638">
    <property type="entry name" value="HLH_DNA-bd_sf"/>
</dbReference>
<dbReference type="GO" id="GO:0016887">
    <property type="term" value="F:ATP hydrolysis activity"/>
    <property type="evidence" value="ECO:0007669"/>
    <property type="project" value="InterPro"/>
</dbReference>
<evidence type="ECO:0000256" key="9">
    <source>
        <dbReference type="ARBA" id="ARBA00023212"/>
    </source>
</evidence>
<dbReference type="Pfam" id="PF07162">
    <property type="entry name" value="B9-C2"/>
    <property type="match status" value="1"/>
</dbReference>
<dbReference type="Pfam" id="PF13589">
    <property type="entry name" value="HATPase_c_3"/>
    <property type="match status" value="1"/>
</dbReference>